<feature type="non-terminal residue" evidence="1">
    <location>
        <position position="1"/>
    </location>
</feature>
<name>A0A0F8ZTP4_9ZZZZ</name>
<protein>
    <submittedName>
        <fullName evidence="1">Uncharacterized protein</fullName>
    </submittedName>
</protein>
<organism evidence="1">
    <name type="scientific">marine sediment metagenome</name>
    <dbReference type="NCBI Taxonomy" id="412755"/>
    <lineage>
        <taxon>unclassified sequences</taxon>
        <taxon>metagenomes</taxon>
        <taxon>ecological metagenomes</taxon>
    </lineage>
</organism>
<comment type="caution">
    <text evidence="1">The sequence shown here is derived from an EMBL/GenBank/DDBJ whole genome shotgun (WGS) entry which is preliminary data.</text>
</comment>
<proteinExistence type="predicted"/>
<reference evidence="1" key="1">
    <citation type="journal article" date="2015" name="Nature">
        <title>Complex archaea that bridge the gap between prokaryotes and eukaryotes.</title>
        <authorList>
            <person name="Spang A."/>
            <person name="Saw J.H."/>
            <person name="Jorgensen S.L."/>
            <person name="Zaremba-Niedzwiedzka K."/>
            <person name="Martijn J."/>
            <person name="Lind A.E."/>
            <person name="van Eijk R."/>
            <person name="Schleper C."/>
            <person name="Guy L."/>
            <person name="Ettema T.J."/>
        </authorList>
    </citation>
    <scope>NUCLEOTIDE SEQUENCE</scope>
</reference>
<evidence type="ECO:0000313" key="1">
    <source>
        <dbReference type="EMBL" id="KKK69779.1"/>
    </source>
</evidence>
<sequence>ETVNQIAEVVAQSRKFWEVTLPLE</sequence>
<dbReference type="AlphaFoldDB" id="A0A0F8ZTP4"/>
<gene>
    <name evidence="1" type="ORF">LCGC14_2930590</name>
</gene>
<accession>A0A0F8ZTP4</accession>
<dbReference type="EMBL" id="LAZR01058487">
    <property type="protein sequence ID" value="KKK69779.1"/>
    <property type="molecule type" value="Genomic_DNA"/>
</dbReference>